<dbReference type="AlphaFoldDB" id="A0A0F9ARN8"/>
<accession>A0A0F9ARN8</accession>
<reference evidence="2" key="1">
    <citation type="journal article" date="2015" name="Nature">
        <title>Complex archaea that bridge the gap between prokaryotes and eukaryotes.</title>
        <authorList>
            <person name="Spang A."/>
            <person name="Saw J.H."/>
            <person name="Jorgensen S.L."/>
            <person name="Zaremba-Niedzwiedzka K."/>
            <person name="Martijn J."/>
            <person name="Lind A.E."/>
            <person name="van Eijk R."/>
            <person name="Schleper C."/>
            <person name="Guy L."/>
            <person name="Ettema T.J."/>
        </authorList>
    </citation>
    <scope>NUCLEOTIDE SEQUENCE</scope>
</reference>
<name>A0A0F9ARN8_9ZZZZ</name>
<organism evidence="2">
    <name type="scientific">marine sediment metagenome</name>
    <dbReference type="NCBI Taxonomy" id="412755"/>
    <lineage>
        <taxon>unclassified sequences</taxon>
        <taxon>metagenomes</taxon>
        <taxon>ecological metagenomes</taxon>
    </lineage>
</organism>
<feature type="non-terminal residue" evidence="2">
    <location>
        <position position="1"/>
    </location>
</feature>
<dbReference type="EMBL" id="LAZR01041388">
    <property type="protein sequence ID" value="KKL12115.1"/>
    <property type="molecule type" value="Genomic_DNA"/>
</dbReference>
<gene>
    <name evidence="2" type="ORF">LCGC14_2539010</name>
</gene>
<protein>
    <submittedName>
        <fullName evidence="2">Uncharacterized protein</fullName>
    </submittedName>
</protein>
<feature type="region of interest" description="Disordered" evidence="1">
    <location>
        <begin position="1"/>
        <end position="38"/>
    </location>
</feature>
<evidence type="ECO:0000256" key="1">
    <source>
        <dbReference type="SAM" id="MobiDB-lite"/>
    </source>
</evidence>
<sequence length="38" mass="4459">NRAKNRWHQEVISNRHGVYGQGADTDKGKEPPRQDLYH</sequence>
<comment type="caution">
    <text evidence="2">The sequence shown here is derived from an EMBL/GenBank/DDBJ whole genome shotgun (WGS) entry which is preliminary data.</text>
</comment>
<feature type="compositionally biased region" description="Basic and acidic residues" evidence="1">
    <location>
        <begin position="24"/>
        <end position="38"/>
    </location>
</feature>
<evidence type="ECO:0000313" key="2">
    <source>
        <dbReference type="EMBL" id="KKL12115.1"/>
    </source>
</evidence>
<proteinExistence type="predicted"/>